<dbReference type="InterPro" id="IPR003767">
    <property type="entry name" value="Malate/L-lactate_DH-like"/>
</dbReference>
<dbReference type="EMBL" id="JXXK01000039">
    <property type="protein sequence ID" value="KJF38516.1"/>
    <property type="molecule type" value="Genomic_DNA"/>
</dbReference>
<dbReference type="EC" id="1.1.1.130" evidence="2"/>
<dbReference type="GO" id="GO:0047559">
    <property type="term" value="F:3-dehydro-L-gulonate 2-dehydrogenase activity"/>
    <property type="evidence" value="ECO:0007669"/>
    <property type="project" value="UniProtKB-EC"/>
</dbReference>
<dbReference type="Pfam" id="PF02615">
    <property type="entry name" value="Ldh_2"/>
    <property type="match status" value="1"/>
</dbReference>
<gene>
    <name evidence="2" type="ORF">TQ39_17485</name>
</gene>
<protein>
    <submittedName>
        <fullName evidence="2">2,3-diketo-L-gulonate reductase</fullName>
        <ecNumber evidence="2">1.1.1.130</ecNumber>
    </submittedName>
</protein>
<dbReference type="AlphaFoldDB" id="A0A0D8IW46"/>
<dbReference type="InterPro" id="IPR036111">
    <property type="entry name" value="Mal/L-sulfo/L-lacto_DH-like_sf"/>
</dbReference>
<dbReference type="SUPFAM" id="SSF89733">
    <property type="entry name" value="L-sulfolactate dehydrogenase-like"/>
    <property type="match status" value="1"/>
</dbReference>
<dbReference type="PANTHER" id="PTHR11091">
    <property type="entry name" value="OXIDOREDUCTASE-RELATED"/>
    <property type="match status" value="1"/>
</dbReference>
<dbReference type="NCBIfam" id="NF009750">
    <property type="entry name" value="PRK13260.1"/>
    <property type="match status" value="1"/>
</dbReference>
<dbReference type="GeneID" id="42858335"/>
<sequence>MRVAYEEMAREFARVLEKKGFAAQDAADAADIFAQNSLAGVYSHGLNRFPRIVRYLDKGEIDPRARATCELRAGVLERWDGHRGFGPLNARRAMERACVLAKENGVGLVALGNNNHWLRGGTYGWLAADRGFIGICWSNTMPNMPAWGGKDRRIGNNPFVLAVPRSNGEHVVLDCAVSRFSYGKIEDCRLRDVQLPVPGGYDTKGELTRDPAEIEKTGRVLPMGYWKGSGLSIVLDLIATVLSAGNSVQKIGTFGDEVGLTQVMIAIDPQKFNTAQQTDAIVDAILADVKASEPVEEGGQTVYPGELSLRNIRENRCKGIPVIREIWEAVQKM</sequence>
<evidence type="ECO:0000313" key="3">
    <source>
        <dbReference type="Proteomes" id="UP000032483"/>
    </source>
</evidence>
<reference evidence="2" key="1">
    <citation type="submission" date="2015-02" db="EMBL/GenBank/DDBJ databases">
        <title>A novel member of the family Ruminococcaceae isolated from human feces.</title>
        <authorList>
            <person name="Shkoporov A.N."/>
            <person name="Chaplin A.V."/>
            <person name="Motuzova O.V."/>
            <person name="Kafarskaia L.I."/>
            <person name="Khokhlova E.V."/>
            <person name="Efimov B.A."/>
        </authorList>
    </citation>
    <scope>NUCLEOTIDE SEQUENCE [LARGE SCALE GENOMIC DNA]</scope>
    <source>
        <strain evidence="2">585-1</strain>
    </source>
</reference>
<evidence type="ECO:0000313" key="2">
    <source>
        <dbReference type="EMBL" id="KJF38516.1"/>
    </source>
</evidence>
<dbReference type="Gene3D" id="1.10.1530.10">
    <property type="match status" value="1"/>
</dbReference>
<keyword evidence="3" id="KW-1185">Reference proteome</keyword>
<dbReference type="InterPro" id="IPR043144">
    <property type="entry name" value="Mal/L-sulf/L-lact_DH-like_ah"/>
</dbReference>
<proteinExistence type="predicted"/>
<dbReference type="RefSeq" id="WP_050006474.1">
    <property type="nucleotide sequence ID" value="NZ_JAQEHT010000026.1"/>
</dbReference>
<dbReference type="Gene3D" id="3.30.1370.60">
    <property type="entry name" value="Hypothetical oxidoreductase yiak, domain 2"/>
    <property type="match status" value="1"/>
</dbReference>
<dbReference type="Proteomes" id="UP000032483">
    <property type="component" value="Unassembled WGS sequence"/>
</dbReference>
<accession>A0A0D8IW46</accession>
<comment type="caution">
    <text evidence="2">The sequence shown here is derived from an EMBL/GenBank/DDBJ whole genome shotgun (WGS) entry which is preliminary data.</text>
</comment>
<dbReference type="InterPro" id="IPR043143">
    <property type="entry name" value="Mal/L-sulf/L-lact_DH-like_NADP"/>
</dbReference>
<name>A0A0D8IW46_9FIRM</name>
<dbReference type="PANTHER" id="PTHR11091:SF3">
    <property type="entry name" value="2,3-DIKETO-L-GULONATE REDUCTASE"/>
    <property type="match status" value="1"/>
</dbReference>
<keyword evidence="1 2" id="KW-0560">Oxidoreductase</keyword>
<evidence type="ECO:0000256" key="1">
    <source>
        <dbReference type="ARBA" id="ARBA00023002"/>
    </source>
</evidence>
<dbReference type="PATRIC" id="fig|1550024.3.peg.4001"/>
<organism evidence="2 3">
    <name type="scientific">Ruthenibacterium lactatiformans</name>
    <dbReference type="NCBI Taxonomy" id="1550024"/>
    <lineage>
        <taxon>Bacteria</taxon>
        <taxon>Bacillati</taxon>
        <taxon>Bacillota</taxon>
        <taxon>Clostridia</taxon>
        <taxon>Eubacteriales</taxon>
        <taxon>Oscillospiraceae</taxon>
        <taxon>Ruthenibacterium</taxon>
    </lineage>
</organism>